<dbReference type="Gene3D" id="3.40.50.10070">
    <property type="entry name" value="TolB, N-terminal domain"/>
    <property type="match status" value="1"/>
</dbReference>
<evidence type="ECO:0000256" key="1">
    <source>
        <dbReference type="ARBA" id="ARBA00004418"/>
    </source>
</evidence>
<dbReference type="InterPro" id="IPR014167">
    <property type="entry name" value="Tol-Pal_TolB"/>
</dbReference>
<name>A0A382EGJ1_9ZZZZ</name>
<dbReference type="Pfam" id="PF07676">
    <property type="entry name" value="PD40"/>
    <property type="match status" value="3"/>
</dbReference>
<feature type="non-terminal residue" evidence="6">
    <location>
        <position position="343"/>
    </location>
</feature>
<keyword evidence="4" id="KW-0574">Periplasm</keyword>
<dbReference type="GO" id="GO:0042597">
    <property type="term" value="C:periplasmic space"/>
    <property type="evidence" value="ECO:0007669"/>
    <property type="project" value="UniProtKB-SubCell"/>
</dbReference>
<evidence type="ECO:0000256" key="2">
    <source>
        <dbReference type="ARBA" id="ARBA00009820"/>
    </source>
</evidence>
<reference evidence="6" key="1">
    <citation type="submission" date="2018-05" db="EMBL/GenBank/DDBJ databases">
        <authorList>
            <person name="Lanie J.A."/>
            <person name="Ng W.-L."/>
            <person name="Kazmierczak K.M."/>
            <person name="Andrzejewski T.M."/>
            <person name="Davidsen T.M."/>
            <person name="Wayne K.J."/>
            <person name="Tettelin H."/>
            <person name="Glass J.I."/>
            <person name="Rusch D."/>
            <person name="Podicherti R."/>
            <person name="Tsui H.-C.T."/>
            <person name="Winkler M.E."/>
        </authorList>
    </citation>
    <scope>NUCLEOTIDE SEQUENCE</scope>
</reference>
<dbReference type="PANTHER" id="PTHR36842:SF1">
    <property type="entry name" value="PROTEIN TOLB"/>
    <property type="match status" value="1"/>
</dbReference>
<accession>A0A382EGJ1</accession>
<comment type="subcellular location">
    <subcellularLocation>
        <location evidence="1">Periplasm</location>
    </subcellularLocation>
</comment>
<dbReference type="NCBIfam" id="TIGR02800">
    <property type="entry name" value="propeller_TolB"/>
    <property type="match status" value="1"/>
</dbReference>
<gene>
    <name evidence="6" type="ORF">METZ01_LOCUS202306</name>
</gene>
<dbReference type="Pfam" id="PF04052">
    <property type="entry name" value="TolB_N"/>
    <property type="match status" value="1"/>
</dbReference>
<dbReference type="AlphaFoldDB" id="A0A382EGJ1"/>
<feature type="domain" description="TolB N-terminal" evidence="5">
    <location>
        <begin position="25"/>
        <end position="126"/>
    </location>
</feature>
<dbReference type="Gene3D" id="2.120.10.30">
    <property type="entry name" value="TolB, C-terminal domain"/>
    <property type="match status" value="1"/>
</dbReference>
<organism evidence="6">
    <name type="scientific">marine metagenome</name>
    <dbReference type="NCBI Taxonomy" id="408172"/>
    <lineage>
        <taxon>unclassified sequences</taxon>
        <taxon>metagenomes</taxon>
        <taxon>ecological metagenomes</taxon>
    </lineage>
</organism>
<dbReference type="InterPro" id="IPR011042">
    <property type="entry name" value="6-blade_b-propeller_TolB-like"/>
</dbReference>
<protein>
    <recommendedName>
        <fullName evidence="5">TolB N-terminal domain-containing protein</fullName>
    </recommendedName>
</protein>
<keyword evidence="3" id="KW-0732">Signal</keyword>
<dbReference type="GO" id="GO:0017038">
    <property type="term" value="P:protein import"/>
    <property type="evidence" value="ECO:0007669"/>
    <property type="project" value="InterPro"/>
</dbReference>
<evidence type="ECO:0000256" key="4">
    <source>
        <dbReference type="ARBA" id="ARBA00022764"/>
    </source>
</evidence>
<sequence>MIKTFIAVTLTILVGMLSPPTWAVLTIEITGGDDTGIPIAVVPFHFQGQQRPSEDIRQIVSADLYRTGQFLSLSPSEFLSRPSSKEQVRFKNWRLIKAEALVIGQVKQVTNNQFEVTFYLFDVYKEITLEARRWTVGRKNLRNVAHQISDYVYEALTGIPGDFDTRIAYVTLENSGDAKLYQLMVSDSDGQNAEWVLKTNEPILSPAWAPDAKRLAYVTFDNRRSGASIWVLDTRTGKREKAYEGGGTASAPAWSPDGRRLAIRLSRAGNHDIYIIDIASSRLIRLTRHPAIDTEPAWSPDGRNLVFTSDRTGRPQIFRISAGGGSAERLTRAGRENAGASYS</sequence>
<dbReference type="InterPro" id="IPR011659">
    <property type="entry name" value="WD40"/>
</dbReference>
<dbReference type="SUPFAM" id="SSF69304">
    <property type="entry name" value="Tricorn protease N-terminal domain"/>
    <property type="match status" value="1"/>
</dbReference>
<comment type="similarity">
    <text evidence="2">Belongs to the TolB family.</text>
</comment>
<proteinExistence type="inferred from homology"/>
<dbReference type="EMBL" id="UINC01044251">
    <property type="protein sequence ID" value="SVB49452.1"/>
    <property type="molecule type" value="Genomic_DNA"/>
</dbReference>
<dbReference type="SUPFAM" id="SSF52964">
    <property type="entry name" value="TolB, N-terminal domain"/>
    <property type="match status" value="1"/>
</dbReference>
<evidence type="ECO:0000256" key="3">
    <source>
        <dbReference type="ARBA" id="ARBA00022729"/>
    </source>
</evidence>
<dbReference type="InterPro" id="IPR007195">
    <property type="entry name" value="TolB_N"/>
</dbReference>
<evidence type="ECO:0000259" key="5">
    <source>
        <dbReference type="Pfam" id="PF04052"/>
    </source>
</evidence>
<dbReference type="PANTHER" id="PTHR36842">
    <property type="entry name" value="PROTEIN TOLB HOMOLOG"/>
    <property type="match status" value="1"/>
</dbReference>
<evidence type="ECO:0000313" key="6">
    <source>
        <dbReference type="EMBL" id="SVB49452.1"/>
    </source>
</evidence>